<reference evidence="8" key="1">
    <citation type="submission" date="2021-02" db="EMBL/GenBank/DDBJ databases">
        <authorList>
            <person name="Nowell W R."/>
        </authorList>
    </citation>
    <scope>NUCLEOTIDE SEQUENCE</scope>
</reference>
<evidence type="ECO:0000256" key="2">
    <source>
        <dbReference type="ARBA" id="ARBA00022884"/>
    </source>
</evidence>
<feature type="compositionally biased region" description="Gly residues" evidence="5">
    <location>
        <begin position="188"/>
        <end position="204"/>
    </location>
</feature>
<dbReference type="GO" id="GO:0005654">
    <property type="term" value="C:nucleoplasm"/>
    <property type="evidence" value="ECO:0007669"/>
    <property type="project" value="UniProtKB-SubCell"/>
</dbReference>
<dbReference type="Pfam" id="PF00076">
    <property type="entry name" value="RRM_1"/>
    <property type="match status" value="1"/>
</dbReference>
<dbReference type="EMBL" id="CAJNOE010000034">
    <property type="protein sequence ID" value="CAF0777843.1"/>
    <property type="molecule type" value="Genomic_DNA"/>
</dbReference>
<dbReference type="InterPro" id="IPR012677">
    <property type="entry name" value="Nucleotide-bd_a/b_plait_sf"/>
</dbReference>
<evidence type="ECO:0000313" key="9">
    <source>
        <dbReference type="Proteomes" id="UP000663868"/>
    </source>
</evidence>
<protein>
    <recommendedName>
        <fullName evidence="6">RRM domain-containing protein</fullName>
    </recommendedName>
</protein>
<dbReference type="InterPro" id="IPR000504">
    <property type="entry name" value="RRM_dom"/>
</dbReference>
<dbReference type="InterPro" id="IPR052285">
    <property type="entry name" value="NEXT_complex_subunit"/>
</dbReference>
<evidence type="ECO:0000256" key="3">
    <source>
        <dbReference type="ARBA" id="ARBA00023242"/>
    </source>
</evidence>
<dbReference type="SUPFAM" id="SSF54928">
    <property type="entry name" value="RNA-binding domain, RBD"/>
    <property type="match status" value="1"/>
</dbReference>
<evidence type="ECO:0000259" key="6">
    <source>
        <dbReference type="PROSITE" id="PS50102"/>
    </source>
</evidence>
<dbReference type="Proteomes" id="UP000663868">
    <property type="component" value="Unassembled WGS sequence"/>
</dbReference>
<dbReference type="Gene3D" id="3.30.70.330">
    <property type="match status" value="1"/>
</dbReference>
<keyword evidence="3" id="KW-0539">Nucleus</keyword>
<evidence type="ECO:0000313" key="8">
    <source>
        <dbReference type="EMBL" id="CAF3988673.1"/>
    </source>
</evidence>
<evidence type="ECO:0000256" key="5">
    <source>
        <dbReference type="SAM" id="MobiDB-lite"/>
    </source>
</evidence>
<evidence type="ECO:0000256" key="1">
    <source>
        <dbReference type="ARBA" id="ARBA00004642"/>
    </source>
</evidence>
<dbReference type="GO" id="GO:0003727">
    <property type="term" value="F:single-stranded RNA binding"/>
    <property type="evidence" value="ECO:0007669"/>
    <property type="project" value="TreeGrafter"/>
</dbReference>
<dbReference type="PANTHER" id="PTHR13798:SF11">
    <property type="entry name" value="RNA-BINDING PROTEIN 7-RELATED"/>
    <property type="match status" value="1"/>
</dbReference>
<organism evidence="8 9">
    <name type="scientific">Adineta steineri</name>
    <dbReference type="NCBI Taxonomy" id="433720"/>
    <lineage>
        <taxon>Eukaryota</taxon>
        <taxon>Metazoa</taxon>
        <taxon>Spiralia</taxon>
        <taxon>Gnathifera</taxon>
        <taxon>Rotifera</taxon>
        <taxon>Eurotatoria</taxon>
        <taxon>Bdelloidea</taxon>
        <taxon>Adinetida</taxon>
        <taxon>Adinetidae</taxon>
        <taxon>Adineta</taxon>
    </lineage>
</organism>
<dbReference type="InterPro" id="IPR035979">
    <property type="entry name" value="RBD_domain_sf"/>
</dbReference>
<accession>A0A819N492</accession>
<dbReference type="AlphaFoldDB" id="A0A819N492"/>
<feature type="domain" description="RRM" evidence="6">
    <location>
        <begin position="10"/>
        <end position="84"/>
    </location>
</feature>
<dbReference type="EMBL" id="CAJOBB010002665">
    <property type="protein sequence ID" value="CAF3988673.1"/>
    <property type="molecule type" value="Genomic_DNA"/>
</dbReference>
<comment type="subcellular location">
    <subcellularLocation>
        <location evidence="1">Nucleus</location>
        <location evidence="1">Nucleoplasm</location>
    </subcellularLocation>
</comment>
<dbReference type="Proteomes" id="UP000663860">
    <property type="component" value="Unassembled WGS sequence"/>
</dbReference>
<gene>
    <name evidence="7" type="ORF">IZO911_LOCUS5660</name>
    <name evidence="8" type="ORF">KXQ929_LOCUS27772</name>
</gene>
<comment type="caution">
    <text evidence="8">The sequence shown here is derived from an EMBL/GenBank/DDBJ whole genome shotgun (WGS) entry which is preliminary data.</text>
</comment>
<evidence type="ECO:0000313" key="7">
    <source>
        <dbReference type="EMBL" id="CAF0777843.1"/>
    </source>
</evidence>
<dbReference type="SMART" id="SM00360">
    <property type="entry name" value="RRM"/>
    <property type="match status" value="1"/>
</dbReference>
<feature type="region of interest" description="Disordered" evidence="5">
    <location>
        <begin position="108"/>
        <end position="204"/>
    </location>
</feature>
<feature type="compositionally biased region" description="Low complexity" evidence="5">
    <location>
        <begin position="178"/>
        <end position="187"/>
    </location>
</feature>
<dbReference type="PROSITE" id="PS50102">
    <property type="entry name" value="RRM"/>
    <property type="match status" value="1"/>
</dbReference>
<sequence>MSHRENKDRRTLYCGNLHENVTEEMLFELFLQSGPLEAVTMKRDGRRSFAFITFKHEESVPYAEAIMENVSLFNRPLRLAARASNKDFNNNPNEPYTPEIYVTDTSLHRSAPWQSPQQQQQPQQPLPVTLFSNNDNNYPPQPQYAYEDRIQPQRYDRRKQHSYHPYNRNEQDYPNMKQRNGNYNQQRRGGGGGGGGGGYNNYYR</sequence>
<evidence type="ECO:0000256" key="4">
    <source>
        <dbReference type="PROSITE-ProRule" id="PRU00176"/>
    </source>
</evidence>
<feature type="compositionally biased region" description="Basic and acidic residues" evidence="5">
    <location>
        <begin position="146"/>
        <end position="155"/>
    </location>
</feature>
<dbReference type="PANTHER" id="PTHR13798">
    <property type="entry name" value="RNA BINDING MOTIF RBM PROTEIN -RELATED"/>
    <property type="match status" value="1"/>
</dbReference>
<keyword evidence="2 4" id="KW-0694">RNA-binding</keyword>
<feature type="compositionally biased region" description="Low complexity" evidence="5">
    <location>
        <begin position="112"/>
        <end position="138"/>
    </location>
</feature>
<name>A0A819N492_9BILA</name>
<dbReference type="GO" id="GO:0000381">
    <property type="term" value="P:regulation of alternative mRNA splicing, via spliceosome"/>
    <property type="evidence" value="ECO:0007669"/>
    <property type="project" value="TreeGrafter"/>
</dbReference>
<proteinExistence type="predicted"/>